<evidence type="ECO:0000313" key="5">
    <source>
        <dbReference type="EMBL" id="OQP59824.1"/>
    </source>
</evidence>
<dbReference type="GO" id="GO:0030570">
    <property type="term" value="F:pectate lyase activity"/>
    <property type="evidence" value="ECO:0007669"/>
    <property type="project" value="InterPro"/>
</dbReference>
<reference evidence="6" key="1">
    <citation type="submission" date="2016-04" db="EMBL/GenBank/DDBJ databases">
        <authorList>
            <person name="Chen L."/>
            <person name="Zhuang W."/>
            <person name="Wang G."/>
        </authorList>
    </citation>
    <scope>NUCLEOTIDE SEQUENCE [LARGE SCALE GENOMIC DNA]</scope>
    <source>
        <strain evidence="6">208</strain>
    </source>
</reference>
<keyword evidence="2" id="KW-0964">Secreted</keyword>
<protein>
    <recommendedName>
        <fullName evidence="4">Pectate lyase domain-containing protein</fullName>
    </recommendedName>
</protein>
<dbReference type="InterPro" id="IPR045032">
    <property type="entry name" value="PEL"/>
</dbReference>
<dbReference type="InterPro" id="IPR012334">
    <property type="entry name" value="Pectin_lyas_fold"/>
</dbReference>
<dbReference type="PANTHER" id="PTHR31683:SF18">
    <property type="entry name" value="PECTATE LYASE 21-RELATED"/>
    <property type="match status" value="1"/>
</dbReference>
<dbReference type="OrthoDB" id="9804661at2"/>
<evidence type="ECO:0000259" key="4">
    <source>
        <dbReference type="SMART" id="SM00656"/>
    </source>
</evidence>
<feature type="domain" description="Pectate lyase" evidence="4">
    <location>
        <begin position="46"/>
        <end position="246"/>
    </location>
</feature>
<dbReference type="GO" id="GO:0005576">
    <property type="term" value="C:extracellular region"/>
    <property type="evidence" value="ECO:0007669"/>
    <property type="project" value="UniProtKB-SubCell"/>
</dbReference>
<keyword evidence="2" id="KW-0624">Polysaccharide degradation</keyword>
<gene>
    <name evidence="5" type="ORF">A4R26_20785</name>
</gene>
<keyword evidence="1 2" id="KW-0456">Lyase</keyword>
<dbReference type="RefSeq" id="WP_081164506.1">
    <property type="nucleotide sequence ID" value="NZ_LWBP01000167.1"/>
</dbReference>
<dbReference type="EMBL" id="LWBP01000167">
    <property type="protein sequence ID" value="OQP59824.1"/>
    <property type="molecule type" value="Genomic_DNA"/>
</dbReference>
<dbReference type="Pfam" id="PF00544">
    <property type="entry name" value="Pectate_lyase_4"/>
    <property type="match status" value="1"/>
</dbReference>
<evidence type="ECO:0000256" key="3">
    <source>
        <dbReference type="SAM" id="SignalP"/>
    </source>
</evidence>
<dbReference type="Proteomes" id="UP000192276">
    <property type="component" value="Unassembled WGS sequence"/>
</dbReference>
<dbReference type="SUPFAM" id="SSF51126">
    <property type="entry name" value="Pectin lyase-like"/>
    <property type="match status" value="1"/>
</dbReference>
<dbReference type="GO" id="GO:0000272">
    <property type="term" value="P:polysaccharide catabolic process"/>
    <property type="evidence" value="ECO:0007669"/>
    <property type="project" value="UniProtKB-KW"/>
</dbReference>
<organism evidence="5 6">
    <name type="scientific">Niastella populi</name>
    <dbReference type="NCBI Taxonomy" id="550983"/>
    <lineage>
        <taxon>Bacteria</taxon>
        <taxon>Pseudomonadati</taxon>
        <taxon>Bacteroidota</taxon>
        <taxon>Chitinophagia</taxon>
        <taxon>Chitinophagales</taxon>
        <taxon>Chitinophagaceae</taxon>
        <taxon>Niastella</taxon>
    </lineage>
</organism>
<dbReference type="SMART" id="SM00656">
    <property type="entry name" value="Amb_all"/>
    <property type="match status" value="1"/>
</dbReference>
<feature type="signal peptide" evidence="3">
    <location>
        <begin position="1"/>
        <end position="21"/>
    </location>
</feature>
<name>A0A1V9FN83_9BACT</name>
<comment type="subcellular location">
    <subcellularLocation>
        <location evidence="2">Secreted</location>
    </subcellularLocation>
</comment>
<dbReference type="InterPro" id="IPR011050">
    <property type="entry name" value="Pectin_lyase_fold/virulence"/>
</dbReference>
<feature type="chain" id="PRO_5010716131" description="Pectate lyase domain-containing protein" evidence="3">
    <location>
        <begin position="22"/>
        <end position="640"/>
    </location>
</feature>
<proteinExistence type="inferred from homology"/>
<dbReference type="AlphaFoldDB" id="A0A1V9FN83"/>
<accession>A0A1V9FN83</accession>
<sequence>MEIKKLSIAAVLLLFSITLSAQTGLIGWATYNDLDQNGTTGGGKGAIVRISTKEELEKYTKATEPYTILVDGSLSGSGFVVVASDKSIIGTDSGAVFDGFGIDIRNSRNIVIRNLTIKNAKPDAIAMRNTHHVWVDHCDLSKSSDGLLDFTHGSDYLTVSWTIFHDHDKVALANGGSQEFSDVGKNKVTYHHNWFYNTVQRNPRIGYGLGHVFNNYYENLSSYCIGYHTGASVLVENNYFYRTGKPLQQMYTSVPTAANYADAKEVGNIFDSTSGNTKGTGISFNPELYYNYRFALENARAVPLVVKKYAGPKPGIENELMPLPSNGSINICSTTYKMCWSNLDSVTSWEVYFGKSAASLTKTVTHERFFMPGKLKPNTEYFWKVVAIRPHGKLEGQLWKFKTAMTKVSNPFPANGELHVKLRQVKTESTCIPLELKWVPGIAVKKYKVYLGKTPRLTETDYKGEATAPVFAPGPLQYGVKYYWRVNTVLENGAVIKGDIWNFSSDIAYAKEGVTEAENMILNGRAFVETQDGAWFTASNKKVVSGEAGPGTMSSIWAGPDAVCTISISYYDESDGKGWYGFFVNEKKIDEWFAADNTNAIIEHTIKNVQLHKGDELRIEFYTNKGELNRTDLIKIIPVK</sequence>
<evidence type="ECO:0000256" key="2">
    <source>
        <dbReference type="RuleBase" id="RU361173"/>
    </source>
</evidence>
<keyword evidence="6" id="KW-1185">Reference proteome</keyword>
<keyword evidence="3" id="KW-0732">Signal</keyword>
<evidence type="ECO:0000256" key="1">
    <source>
        <dbReference type="ARBA" id="ARBA00023239"/>
    </source>
</evidence>
<comment type="caution">
    <text evidence="5">The sequence shown here is derived from an EMBL/GenBank/DDBJ whole genome shotgun (WGS) entry which is preliminary data.</text>
</comment>
<dbReference type="PANTHER" id="PTHR31683">
    <property type="entry name" value="PECTATE LYASE 18-RELATED"/>
    <property type="match status" value="1"/>
</dbReference>
<comment type="similarity">
    <text evidence="2">Belongs to the polysaccharide lyase 1 family.</text>
</comment>
<evidence type="ECO:0000313" key="6">
    <source>
        <dbReference type="Proteomes" id="UP000192276"/>
    </source>
</evidence>
<dbReference type="InterPro" id="IPR002022">
    <property type="entry name" value="Pec_lyase"/>
</dbReference>
<keyword evidence="2" id="KW-0119">Carbohydrate metabolism</keyword>
<dbReference type="STRING" id="550983.A4R26_20785"/>
<dbReference type="Gene3D" id="2.160.20.10">
    <property type="entry name" value="Single-stranded right-handed beta-helix, Pectin lyase-like"/>
    <property type="match status" value="1"/>
</dbReference>